<accession>A0A4R0YGM8</accession>
<dbReference type="AlphaFoldDB" id="A0A4R0YGM8"/>
<dbReference type="Proteomes" id="UP000291822">
    <property type="component" value="Unassembled WGS sequence"/>
</dbReference>
<keyword evidence="3" id="KW-1185">Reference proteome</keyword>
<dbReference type="RefSeq" id="WP_131412645.1">
    <property type="nucleotide sequence ID" value="NZ_SJTG01000005.1"/>
</dbReference>
<organism evidence="2 3">
    <name type="scientific">Dyella soli</name>
    <dbReference type="NCBI Taxonomy" id="522319"/>
    <lineage>
        <taxon>Bacteria</taxon>
        <taxon>Pseudomonadati</taxon>
        <taxon>Pseudomonadota</taxon>
        <taxon>Gammaproteobacteria</taxon>
        <taxon>Lysobacterales</taxon>
        <taxon>Rhodanobacteraceae</taxon>
        <taxon>Dyella</taxon>
    </lineage>
</organism>
<name>A0A4R0YGM8_9GAMM</name>
<dbReference type="EMBL" id="SJTG01000005">
    <property type="protein sequence ID" value="TCI07333.1"/>
    <property type="molecule type" value="Genomic_DNA"/>
</dbReference>
<feature type="region of interest" description="Disordered" evidence="1">
    <location>
        <begin position="182"/>
        <end position="205"/>
    </location>
</feature>
<gene>
    <name evidence="2" type="ORF">EZM97_32615</name>
</gene>
<evidence type="ECO:0000313" key="2">
    <source>
        <dbReference type="EMBL" id="TCI07333.1"/>
    </source>
</evidence>
<comment type="caution">
    <text evidence="2">The sequence shown here is derived from an EMBL/GenBank/DDBJ whole genome shotgun (WGS) entry which is preliminary data.</text>
</comment>
<protein>
    <submittedName>
        <fullName evidence="2">Uncharacterized protein</fullName>
    </submittedName>
</protein>
<evidence type="ECO:0000313" key="3">
    <source>
        <dbReference type="Proteomes" id="UP000291822"/>
    </source>
</evidence>
<sequence length="205" mass="22637">MSVLLGLALMMASDAAGPWRVVKPEEMPKAMHDLQVWRQRVTVASDHLAELPEADRAAALSVAISGTDDYVKDIYGKVGYRSRVDQWAAFHMSSVLMDQLADLADRLDYPTMAACHRLERDHLSEVAHSGKTTKTHCRAQVYDDAFSKAAESSFHGPERERIMQATAEWTRATNMVAYITADLGLPEANEPTDGPGEPNPQQESP</sequence>
<proteinExistence type="predicted"/>
<reference evidence="2 3" key="1">
    <citation type="submission" date="2019-02" db="EMBL/GenBank/DDBJ databases">
        <title>Dyella amyloliquefaciens sp. nov., isolated from forest soil.</title>
        <authorList>
            <person name="Gao Z.-H."/>
            <person name="Qiu L.-H."/>
        </authorList>
    </citation>
    <scope>NUCLEOTIDE SEQUENCE [LARGE SCALE GENOMIC DNA]</scope>
    <source>
        <strain evidence="2 3">KACC 12747</strain>
    </source>
</reference>
<evidence type="ECO:0000256" key="1">
    <source>
        <dbReference type="SAM" id="MobiDB-lite"/>
    </source>
</evidence>